<dbReference type="GO" id="GO:0019867">
    <property type="term" value="C:outer membrane"/>
    <property type="evidence" value="ECO:0007669"/>
    <property type="project" value="InterPro"/>
</dbReference>
<evidence type="ECO:0000256" key="3">
    <source>
        <dbReference type="ARBA" id="ARBA00023239"/>
    </source>
</evidence>
<keyword evidence="9" id="KW-1185">Reference proteome</keyword>
<dbReference type="InterPro" id="IPR036908">
    <property type="entry name" value="RlpA-like_sf"/>
</dbReference>
<keyword evidence="3" id="KW-0456">Lyase</keyword>
<dbReference type="Pfam" id="PF03562">
    <property type="entry name" value="MltA"/>
    <property type="match status" value="1"/>
</dbReference>
<evidence type="ECO:0000313" key="9">
    <source>
        <dbReference type="Proteomes" id="UP000321389"/>
    </source>
</evidence>
<dbReference type="GO" id="GO:0008933">
    <property type="term" value="F:peptidoglycan lytic transglycosylase activity"/>
    <property type="evidence" value="ECO:0007669"/>
    <property type="project" value="TreeGrafter"/>
</dbReference>
<dbReference type="SMART" id="SM00925">
    <property type="entry name" value="MltA"/>
    <property type="match status" value="1"/>
</dbReference>
<dbReference type="EMBL" id="CP042301">
    <property type="protein sequence ID" value="QDZ01851.1"/>
    <property type="molecule type" value="Genomic_DNA"/>
</dbReference>
<dbReference type="GO" id="GO:0009254">
    <property type="term" value="P:peptidoglycan turnover"/>
    <property type="evidence" value="ECO:0007669"/>
    <property type="project" value="InterPro"/>
</dbReference>
<dbReference type="CDD" id="cd14485">
    <property type="entry name" value="mltA_like_LT_A"/>
    <property type="match status" value="1"/>
</dbReference>
<dbReference type="Pfam" id="PF06725">
    <property type="entry name" value="3D"/>
    <property type="match status" value="1"/>
</dbReference>
<dbReference type="Gene3D" id="2.40.240.50">
    <property type="entry name" value="Barwin-like endoglucanases"/>
    <property type="match status" value="1"/>
</dbReference>
<protein>
    <recommendedName>
        <fullName evidence="2">peptidoglycan lytic exotransglycosylase</fullName>
        <ecNumber evidence="2">4.2.2.n1</ecNumber>
    </recommendedName>
    <alternativeName>
        <fullName evidence="5">Murein hydrolase A</fullName>
    </alternativeName>
</protein>
<dbReference type="AlphaFoldDB" id="A0A5B8L1R1"/>
<dbReference type="GO" id="GO:0071555">
    <property type="term" value="P:cell wall organization"/>
    <property type="evidence" value="ECO:0007669"/>
    <property type="project" value="UniProtKB-KW"/>
</dbReference>
<organism evidence="8 9">
    <name type="scientific">Nitratireductor mangrovi</name>
    <dbReference type="NCBI Taxonomy" id="2599600"/>
    <lineage>
        <taxon>Bacteria</taxon>
        <taxon>Pseudomonadati</taxon>
        <taxon>Pseudomonadota</taxon>
        <taxon>Alphaproteobacteria</taxon>
        <taxon>Hyphomicrobiales</taxon>
        <taxon>Phyllobacteriaceae</taxon>
        <taxon>Nitratireductor</taxon>
    </lineage>
</organism>
<dbReference type="GO" id="GO:0004553">
    <property type="term" value="F:hydrolase activity, hydrolyzing O-glycosyl compounds"/>
    <property type="evidence" value="ECO:0007669"/>
    <property type="project" value="InterPro"/>
</dbReference>
<evidence type="ECO:0000256" key="2">
    <source>
        <dbReference type="ARBA" id="ARBA00012587"/>
    </source>
</evidence>
<dbReference type="KEGG" id="niy:FQ775_16530"/>
<accession>A0A5B8L1R1</accession>
<dbReference type="SUPFAM" id="SSF50685">
    <property type="entry name" value="Barwin-like endoglucanases"/>
    <property type="match status" value="1"/>
</dbReference>
<reference evidence="8" key="1">
    <citation type="submission" date="2020-04" db="EMBL/GenBank/DDBJ databases">
        <title>Nitratireductor sp. nov. isolated from mangrove soil.</title>
        <authorList>
            <person name="Ye Y."/>
        </authorList>
    </citation>
    <scope>NUCLEOTIDE SEQUENCE</scope>
    <source>
        <strain evidence="8">SY7</strain>
    </source>
</reference>
<dbReference type="CDD" id="cd14668">
    <property type="entry name" value="mlta_B"/>
    <property type="match status" value="1"/>
</dbReference>
<gene>
    <name evidence="8" type="ORF">FQ775_16530</name>
</gene>
<dbReference type="InterPro" id="IPR005300">
    <property type="entry name" value="MltA_B"/>
</dbReference>
<dbReference type="InterPro" id="IPR010611">
    <property type="entry name" value="3D_dom"/>
</dbReference>
<evidence type="ECO:0000259" key="7">
    <source>
        <dbReference type="SMART" id="SM00925"/>
    </source>
</evidence>
<dbReference type="Proteomes" id="UP000321389">
    <property type="component" value="Chromosome"/>
</dbReference>
<feature type="domain" description="Lytic transglycosylase MltA" evidence="7">
    <location>
        <begin position="131"/>
        <end position="288"/>
    </location>
</feature>
<dbReference type="EC" id="4.2.2.n1" evidence="2"/>
<dbReference type="GO" id="GO:0009253">
    <property type="term" value="P:peptidoglycan catabolic process"/>
    <property type="evidence" value="ECO:0007669"/>
    <property type="project" value="TreeGrafter"/>
</dbReference>
<evidence type="ECO:0000256" key="4">
    <source>
        <dbReference type="ARBA" id="ARBA00023316"/>
    </source>
</evidence>
<dbReference type="OrthoDB" id="9783686at2"/>
<feature type="region of interest" description="Disordered" evidence="6">
    <location>
        <begin position="1"/>
        <end position="30"/>
    </location>
</feature>
<evidence type="ECO:0000313" key="8">
    <source>
        <dbReference type="EMBL" id="QDZ01851.1"/>
    </source>
</evidence>
<evidence type="ECO:0000256" key="6">
    <source>
        <dbReference type="SAM" id="MobiDB-lite"/>
    </source>
</evidence>
<keyword evidence="4" id="KW-0961">Cell wall biogenesis/degradation</keyword>
<comment type="catalytic activity">
    <reaction evidence="1">
        <text>Exolytic cleavage of the (1-&gt;4)-beta-glycosidic linkage between N-acetylmuramic acid (MurNAc) and N-acetylglucosamine (GlcNAc) residues in peptidoglycan, from either the reducing or the non-reducing ends of the peptidoglycan chains, with concomitant formation of a 1,6-anhydrobond in the MurNAc residue.</text>
        <dbReference type="EC" id="4.2.2.n1"/>
    </reaction>
</comment>
<dbReference type="Gene3D" id="2.40.40.10">
    <property type="entry name" value="RlpA-like domain"/>
    <property type="match status" value="1"/>
</dbReference>
<evidence type="ECO:0000256" key="5">
    <source>
        <dbReference type="ARBA" id="ARBA00030918"/>
    </source>
</evidence>
<sequence length="396" mass="42971">MSGPSPATRGRGIRTGSWSRPKPKTEPAVPLSPLLRPVAFDQIPGWSHDEGMATAHGAFARSAVRFLEKPYRTGALGIEASAFAGAFKAARATPLSAADDVRRFFEAFFRPCRITPDDRPRGFVTGFYEPQMQASEVLTERFRFPLYRRPDDLVDVGEDNRPADMDPYFAFGRLSDGGIVEYFDRAEIEGGALAGRGLEMAWLADPVDVFFIHVQGAARLIMPDGSARRVTYAAKSGHRFTGPGGILAELGEIPLESVTMQKIRGFFRENPARISEILHQNRSFIFFREAPVDDLSLGPVAAAKVPLTAGRSIAVDRLLHTFGTPIFVHAPDLDAFGARPFARLMIAQDTGSAITGSARGDLFAGSGDAAGEIAGVIRHDADFFALVPRPLLEANP</sequence>
<dbReference type="PANTHER" id="PTHR30124:SF0">
    <property type="entry name" value="MEMBRANE-BOUND LYTIC MUREIN TRANSGLYCOSYLASE A"/>
    <property type="match status" value="1"/>
</dbReference>
<dbReference type="InterPro" id="IPR026044">
    <property type="entry name" value="MltA"/>
</dbReference>
<dbReference type="PANTHER" id="PTHR30124">
    <property type="entry name" value="MEMBRANE-BOUND LYTIC MUREIN TRANSGLYCOSYLASE A"/>
    <property type="match status" value="1"/>
</dbReference>
<name>A0A5B8L1R1_9HYPH</name>
<dbReference type="PIRSF" id="PIRSF019422">
    <property type="entry name" value="MltA"/>
    <property type="match status" value="1"/>
</dbReference>
<evidence type="ECO:0000256" key="1">
    <source>
        <dbReference type="ARBA" id="ARBA00001420"/>
    </source>
</evidence>
<proteinExistence type="predicted"/>